<organism evidence="7">
    <name type="scientific">Medioppia subpectinata</name>
    <dbReference type="NCBI Taxonomy" id="1979941"/>
    <lineage>
        <taxon>Eukaryota</taxon>
        <taxon>Metazoa</taxon>
        <taxon>Ecdysozoa</taxon>
        <taxon>Arthropoda</taxon>
        <taxon>Chelicerata</taxon>
        <taxon>Arachnida</taxon>
        <taxon>Acari</taxon>
        <taxon>Acariformes</taxon>
        <taxon>Sarcoptiformes</taxon>
        <taxon>Oribatida</taxon>
        <taxon>Brachypylina</taxon>
        <taxon>Oppioidea</taxon>
        <taxon>Oppiidae</taxon>
        <taxon>Medioppia</taxon>
    </lineage>
</organism>
<reference evidence="7" key="1">
    <citation type="submission" date="2020-11" db="EMBL/GenBank/DDBJ databases">
        <authorList>
            <person name="Tran Van P."/>
        </authorList>
    </citation>
    <scope>NUCLEOTIDE SEQUENCE</scope>
</reference>
<evidence type="ECO:0008006" key="9">
    <source>
        <dbReference type="Google" id="ProtNLM"/>
    </source>
</evidence>
<keyword evidence="4" id="KW-0378">Hydrolase</keyword>
<sequence>MVSEGFFANFYDDDTGIRTIGYGHNCNAQDCSNLRPPISQTQAINLLLQDLVQFQTCVHDQVPFVNDNQFAALVSFAFNVGCGNLESSTLLKYVKAREYSAAATEFGKWVRADERVVPALVTRRARERALFLRGFADSLLIIHSSVMTALSDLLSVLLLIVALVSGRNINKAGVALIELSEGFRANFYGDPVGIRTIGYGHNCKAQGCSSIHAPISKSQGEALLHKDLVQFQNCVQSRVPFVTDNQFAALVSFTFNLGCGNLQSSTLLKYVKAKNYSAAAKEFAKWVYAGGHKLPGLVTRRARERALFLKK</sequence>
<evidence type="ECO:0000256" key="4">
    <source>
        <dbReference type="ARBA" id="ARBA00022801"/>
    </source>
</evidence>
<proteinExistence type="inferred from homology"/>
<dbReference type="GO" id="GO:0009253">
    <property type="term" value="P:peptidoglycan catabolic process"/>
    <property type="evidence" value="ECO:0007669"/>
    <property type="project" value="InterPro"/>
</dbReference>
<name>A0A7R9KK34_9ACAR</name>
<dbReference type="InterPro" id="IPR023347">
    <property type="entry name" value="Lysozyme_dom_sf"/>
</dbReference>
<gene>
    <name evidence="7" type="ORF">OSB1V03_LOCUS4795</name>
</gene>
<dbReference type="GO" id="GO:0016998">
    <property type="term" value="P:cell wall macromolecule catabolic process"/>
    <property type="evidence" value="ECO:0007669"/>
    <property type="project" value="InterPro"/>
</dbReference>
<dbReference type="AlphaFoldDB" id="A0A7R9KK34"/>
<dbReference type="EMBL" id="OC856844">
    <property type="protein sequence ID" value="CAD7624350.1"/>
    <property type="molecule type" value="Genomic_DNA"/>
</dbReference>
<evidence type="ECO:0000313" key="7">
    <source>
        <dbReference type="EMBL" id="CAD7624350.1"/>
    </source>
</evidence>
<keyword evidence="2" id="KW-0929">Antimicrobial</keyword>
<dbReference type="Gene3D" id="1.10.530.40">
    <property type="match status" value="2"/>
</dbReference>
<dbReference type="OrthoDB" id="6499791at2759"/>
<dbReference type="GO" id="GO:0031640">
    <property type="term" value="P:killing of cells of another organism"/>
    <property type="evidence" value="ECO:0007669"/>
    <property type="project" value="UniProtKB-KW"/>
</dbReference>
<keyword evidence="8" id="KW-1185">Reference proteome</keyword>
<dbReference type="GO" id="GO:0042742">
    <property type="term" value="P:defense response to bacterium"/>
    <property type="evidence" value="ECO:0007669"/>
    <property type="project" value="UniProtKB-KW"/>
</dbReference>
<evidence type="ECO:0000313" key="8">
    <source>
        <dbReference type="Proteomes" id="UP000759131"/>
    </source>
</evidence>
<comment type="catalytic activity">
    <reaction evidence="1">
        <text>Hydrolysis of (1-&gt;4)-beta-linkages between N-acetylmuramic acid and N-acetyl-D-glucosamine residues in a peptidoglycan and between N-acetyl-D-glucosamine residues in chitodextrins.</text>
        <dbReference type="EC" id="3.2.1.17"/>
    </reaction>
</comment>
<dbReference type="InterPro" id="IPR034690">
    <property type="entry name" value="Endolysin_T4_type"/>
</dbReference>
<protein>
    <recommendedName>
        <fullName evidence="9">Lysozyme</fullName>
    </recommendedName>
</protein>
<dbReference type="Proteomes" id="UP000759131">
    <property type="component" value="Unassembled WGS sequence"/>
</dbReference>
<evidence type="ECO:0000256" key="6">
    <source>
        <dbReference type="ARBA" id="ARBA00023295"/>
    </source>
</evidence>
<keyword evidence="6" id="KW-0326">Glycosidase</keyword>
<dbReference type="SUPFAM" id="SSF53955">
    <property type="entry name" value="Lysozyme-like"/>
    <property type="match status" value="2"/>
</dbReference>
<dbReference type="InterPro" id="IPR002196">
    <property type="entry name" value="Glyco_hydro_24"/>
</dbReference>
<evidence type="ECO:0000256" key="2">
    <source>
        <dbReference type="ARBA" id="ARBA00022529"/>
    </source>
</evidence>
<dbReference type="HAMAP" id="MF_04110">
    <property type="entry name" value="ENDOLYSIN_T4"/>
    <property type="match status" value="1"/>
</dbReference>
<dbReference type="PANTHER" id="PTHR38107">
    <property type="match status" value="1"/>
</dbReference>
<dbReference type="Pfam" id="PF00959">
    <property type="entry name" value="Phage_lysozyme"/>
    <property type="match status" value="2"/>
</dbReference>
<dbReference type="InterPro" id="IPR023346">
    <property type="entry name" value="Lysozyme-like_dom_sf"/>
</dbReference>
<dbReference type="CDD" id="cd00737">
    <property type="entry name" value="lyz_endolysin_autolysin"/>
    <property type="match status" value="2"/>
</dbReference>
<evidence type="ECO:0000256" key="5">
    <source>
        <dbReference type="ARBA" id="ARBA00023200"/>
    </source>
</evidence>
<keyword evidence="5" id="KW-1035">Host cytoplasm</keyword>
<dbReference type="InterPro" id="IPR033907">
    <property type="entry name" value="Endolysin_autolysin"/>
</dbReference>
<keyword evidence="3" id="KW-0081">Bacteriolytic enzyme</keyword>
<dbReference type="PANTHER" id="PTHR38107:SF3">
    <property type="entry name" value="LYSOZYME RRRD-RELATED"/>
    <property type="match status" value="1"/>
</dbReference>
<dbReference type="GO" id="GO:0003796">
    <property type="term" value="F:lysozyme activity"/>
    <property type="evidence" value="ECO:0007669"/>
    <property type="project" value="UniProtKB-EC"/>
</dbReference>
<evidence type="ECO:0000256" key="1">
    <source>
        <dbReference type="ARBA" id="ARBA00000632"/>
    </source>
</evidence>
<evidence type="ECO:0000256" key="3">
    <source>
        <dbReference type="ARBA" id="ARBA00022638"/>
    </source>
</evidence>
<dbReference type="InterPro" id="IPR051018">
    <property type="entry name" value="Bacteriophage_GH24"/>
</dbReference>
<accession>A0A7R9KK34</accession>
<dbReference type="EMBL" id="CAJPIZ010002269">
    <property type="protein sequence ID" value="CAG2104780.1"/>
    <property type="molecule type" value="Genomic_DNA"/>
</dbReference>